<dbReference type="OrthoDB" id="6108017at2759"/>
<keyword evidence="1" id="KW-0547">Nucleotide-binding</keyword>
<dbReference type="VEuPathDB" id="AmoebaDB:ACA1_224840"/>
<feature type="region of interest" description="Disordered" evidence="7">
    <location>
        <begin position="1"/>
        <end position="46"/>
    </location>
</feature>
<dbReference type="PANTHER" id="PTHR13140:SF706">
    <property type="entry name" value="DILUTE CLASS UNCONVENTIONAL MYOSIN, ISOFORM C"/>
    <property type="match status" value="1"/>
</dbReference>
<keyword evidence="4" id="KW-0505">Motor protein</keyword>
<dbReference type="SMART" id="SM00242">
    <property type="entry name" value="MYSc"/>
    <property type="match status" value="1"/>
</dbReference>
<dbReference type="GO" id="GO:0016459">
    <property type="term" value="C:myosin complex"/>
    <property type="evidence" value="ECO:0007669"/>
    <property type="project" value="UniProtKB-KW"/>
</dbReference>
<accession>L8GU09</accession>
<comment type="similarity">
    <text evidence="6">Belongs to the TRAFAC class myosin-kinesin ATPase superfamily. Myosin family.</text>
</comment>
<dbReference type="Proteomes" id="UP000011083">
    <property type="component" value="Unassembled WGS sequence"/>
</dbReference>
<evidence type="ECO:0000256" key="6">
    <source>
        <dbReference type="PROSITE-ProRule" id="PRU00782"/>
    </source>
</evidence>
<proteinExistence type="inferred from homology"/>
<evidence type="ECO:0000256" key="2">
    <source>
        <dbReference type="ARBA" id="ARBA00022840"/>
    </source>
</evidence>
<dbReference type="EMBL" id="KB008010">
    <property type="protein sequence ID" value="ELR16083.1"/>
    <property type="molecule type" value="Genomic_DNA"/>
</dbReference>
<name>L8GU09_ACACF</name>
<dbReference type="GO" id="GO:0007015">
    <property type="term" value="P:actin filament organization"/>
    <property type="evidence" value="ECO:0007669"/>
    <property type="project" value="TreeGrafter"/>
</dbReference>
<dbReference type="Pfam" id="PF00063">
    <property type="entry name" value="Myosin_head"/>
    <property type="match status" value="1"/>
</dbReference>
<dbReference type="GO" id="GO:0016020">
    <property type="term" value="C:membrane"/>
    <property type="evidence" value="ECO:0007669"/>
    <property type="project" value="TreeGrafter"/>
</dbReference>
<dbReference type="PANTHER" id="PTHR13140">
    <property type="entry name" value="MYOSIN"/>
    <property type="match status" value="1"/>
</dbReference>
<dbReference type="GO" id="GO:0051015">
    <property type="term" value="F:actin filament binding"/>
    <property type="evidence" value="ECO:0007669"/>
    <property type="project" value="TreeGrafter"/>
</dbReference>
<evidence type="ECO:0000256" key="1">
    <source>
        <dbReference type="ARBA" id="ARBA00022741"/>
    </source>
</evidence>
<keyword evidence="2" id="KW-0067">ATP-binding</keyword>
<dbReference type="KEGG" id="acan:ACA1_224840"/>
<evidence type="ECO:0000256" key="4">
    <source>
        <dbReference type="ARBA" id="ARBA00023175"/>
    </source>
</evidence>
<organism evidence="9 10">
    <name type="scientific">Acanthamoeba castellanii (strain ATCC 30010 / Neff)</name>
    <dbReference type="NCBI Taxonomy" id="1257118"/>
    <lineage>
        <taxon>Eukaryota</taxon>
        <taxon>Amoebozoa</taxon>
        <taxon>Discosea</taxon>
        <taxon>Longamoebia</taxon>
        <taxon>Centramoebida</taxon>
        <taxon>Acanthamoebidae</taxon>
        <taxon>Acanthamoeba</taxon>
    </lineage>
</organism>
<keyword evidence="10" id="KW-1185">Reference proteome</keyword>
<dbReference type="Gene3D" id="3.40.850.10">
    <property type="entry name" value="Kinesin motor domain"/>
    <property type="match status" value="1"/>
</dbReference>
<sequence length="274" mass="30323">MESTPEQAAAEAPVVDLAMTTTRTRPPLDRAAGRRRRQQGRAAQQSFLVRADEDDKEEVLAADSIWLRNPAILEGVDDLTKLSYMHEAAILHNLHVRYMISQIYTYTGPILIAVNPYQRLPLYSKQMISQYCGQPLGKLSPHVYAIAEDAFRSMLTERCSQSILVSGESGAGKDHFTDPEMPYCTTETTKFLLQYFAAMGEENKGEGNVHNQEELGETELKLAFAELECGHELLGRGLRIGGAGASRGHEQAVALVKLVVAVPARVPRHTHSHL</sequence>
<dbReference type="SUPFAM" id="SSF52540">
    <property type="entry name" value="P-loop containing nucleoside triphosphate hydrolases"/>
    <property type="match status" value="1"/>
</dbReference>
<evidence type="ECO:0000256" key="3">
    <source>
        <dbReference type="ARBA" id="ARBA00023123"/>
    </source>
</evidence>
<gene>
    <name evidence="9" type="ORF">ACA1_224840</name>
</gene>
<dbReference type="PRINTS" id="PR00193">
    <property type="entry name" value="MYOSINHEAVY"/>
</dbReference>
<feature type="domain" description="Myosin motor" evidence="8">
    <location>
        <begin position="74"/>
        <end position="274"/>
    </location>
</feature>
<keyword evidence="3 6" id="KW-0518">Myosin</keyword>
<evidence type="ECO:0000313" key="10">
    <source>
        <dbReference type="Proteomes" id="UP000011083"/>
    </source>
</evidence>
<dbReference type="STRING" id="1257118.L8GU09"/>
<protein>
    <recommendedName>
        <fullName evidence="8">Myosin motor domain-containing protein</fullName>
    </recommendedName>
</protein>
<reference evidence="9 10" key="1">
    <citation type="journal article" date="2013" name="Genome Biol.">
        <title>Genome of Acanthamoeba castellanii highlights extensive lateral gene transfer and early evolution of tyrosine kinase signaling.</title>
        <authorList>
            <person name="Clarke M."/>
            <person name="Lohan A.J."/>
            <person name="Liu B."/>
            <person name="Lagkouvardos I."/>
            <person name="Roy S."/>
            <person name="Zafar N."/>
            <person name="Bertelli C."/>
            <person name="Schilde C."/>
            <person name="Kianianmomeni A."/>
            <person name="Burglin T.R."/>
            <person name="Frech C."/>
            <person name="Turcotte B."/>
            <person name="Kopec K.O."/>
            <person name="Synnott J.M."/>
            <person name="Choo C."/>
            <person name="Paponov I."/>
            <person name="Finkler A."/>
            <person name="Soon Heng Tan C."/>
            <person name="Hutchins A.P."/>
            <person name="Weinmeier T."/>
            <person name="Rattei T."/>
            <person name="Chu J.S."/>
            <person name="Gimenez G."/>
            <person name="Irimia M."/>
            <person name="Rigden D.J."/>
            <person name="Fitzpatrick D.A."/>
            <person name="Lorenzo-Morales J."/>
            <person name="Bateman A."/>
            <person name="Chiu C.H."/>
            <person name="Tang P."/>
            <person name="Hegemann P."/>
            <person name="Fromm H."/>
            <person name="Raoult D."/>
            <person name="Greub G."/>
            <person name="Miranda-Saavedra D."/>
            <person name="Chen N."/>
            <person name="Nash P."/>
            <person name="Ginger M.L."/>
            <person name="Horn M."/>
            <person name="Schaap P."/>
            <person name="Caler L."/>
            <person name="Loftus B."/>
        </authorList>
    </citation>
    <scope>NUCLEOTIDE SEQUENCE [LARGE SCALE GENOMIC DNA]</scope>
    <source>
        <strain evidence="9 10">Neff</strain>
    </source>
</reference>
<dbReference type="AlphaFoldDB" id="L8GU09"/>
<dbReference type="PROSITE" id="PS51456">
    <property type="entry name" value="MYOSIN_MOTOR"/>
    <property type="match status" value="1"/>
</dbReference>
<evidence type="ECO:0000313" key="9">
    <source>
        <dbReference type="EMBL" id="ELR16083.1"/>
    </source>
</evidence>
<evidence type="ECO:0000259" key="8">
    <source>
        <dbReference type="PROSITE" id="PS51456"/>
    </source>
</evidence>
<comment type="caution">
    <text evidence="6">Lacks conserved residue(s) required for the propagation of feature annotation.</text>
</comment>
<keyword evidence="5 6" id="KW-0009">Actin-binding</keyword>
<dbReference type="GO" id="GO:0000146">
    <property type="term" value="F:microfilament motor activity"/>
    <property type="evidence" value="ECO:0007669"/>
    <property type="project" value="TreeGrafter"/>
</dbReference>
<dbReference type="InterPro" id="IPR036961">
    <property type="entry name" value="Kinesin_motor_dom_sf"/>
</dbReference>
<dbReference type="InterPro" id="IPR001609">
    <property type="entry name" value="Myosin_head_motor_dom-like"/>
</dbReference>
<dbReference type="InterPro" id="IPR027417">
    <property type="entry name" value="P-loop_NTPase"/>
</dbReference>
<dbReference type="GeneID" id="14916743"/>
<dbReference type="RefSeq" id="XP_004338096.1">
    <property type="nucleotide sequence ID" value="XM_004338048.1"/>
</dbReference>
<evidence type="ECO:0000256" key="7">
    <source>
        <dbReference type="SAM" id="MobiDB-lite"/>
    </source>
</evidence>
<evidence type="ECO:0000256" key="5">
    <source>
        <dbReference type="ARBA" id="ARBA00023203"/>
    </source>
</evidence>
<dbReference type="GO" id="GO:0005524">
    <property type="term" value="F:ATP binding"/>
    <property type="evidence" value="ECO:0007669"/>
    <property type="project" value="UniProtKB-KW"/>
</dbReference>
<dbReference type="GO" id="GO:0005737">
    <property type="term" value="C:cytoplasm"/>
    <property type="evidence" value="ECO:0007669"/>
    <property type="project" value="TreeGrafter"/>
</dbReference>